<dbReference type="EMBL" id="SMFL01000002">
    <property type="protein sequence ID" value="TDE17386.1"/>
    <property type="molecule type" value="Genomic_DNA"/>
</dbReference>
<dbReference type="GO" id="GO:0006281">
    <property type="term" value="P:DNA repair"/>
    <property type="evidence" value="ECO:0007669"/>
    <property type="project" value="InterPro"/>
</dbReference>
<keyword evidence="5" id="KW-1185">Reference proteome</keyword>
<reference evidence="4 5" key="1">
    <citation type="submission" date="2019-03" db="EMBL/GenBank/DDBJ databases">
        <title>Dyadobacter AR-3-6 sp. nov., isolated from arctic soil.</title>
        <authorList>
            <person name="Chaudhary D.K."/>
        </authorList>
    </citation>
    <scope>NUCLEOTIDE SEQUENCE [LARGE SCALE GENOMIC DNA]</scope>
    <source>
        <strain evidence="4 5">AR-3-6</strain>
    </source>
</reference>
<evidence type="ECO:0000256" key="2">
    <source>
        <dbReference type="ARBA" id="ARBA00022763"/>
    </source>
</evidence>
<comment type="similarity">
    <text evidence="1">Belongs to the DNA polymerase type-Y family.</text>
</comment>
<name>A0A4R5DSD7_9BACT</name>
<accession>A0A4R5DSD7</accession>
<sequence length="499" mass="56670">MSRRYVNIWFPHLTTDRLIIRNPDLKEIAFVLASPERGRMVVKAVNTVGEVNGIGPGMVVADAKAVFPELQVMDYKPEQAEKLLNALAEWCIRYTPIVAVDLPDGLILDATGCAHLWGGEPAYVNDIFSKLISSGYNVRVSMADTVGAAWAVCRYGPDVRVVESGRHADALFALPPHALRLDPIITERMKKLGIYQIRNFIAMPRNVLRRRFGQQLLDRIDQALGPSNELITPVKPIEPYQERLPCLEPIVTATGIKIALQRLLTSMCQRFKNEGIGLRKAIFKGYRMDGKIEQIEIGTNGPSSNTEHLFKLFELKIATIEPAFGIELFILEAPVVEDMAVVQESLWNASGGSDHIGLLELLDRIAARAGINSVKRYLPRQHHWPERSVEIVSSLQKQLETGWRTDRPRPVHLLSKPESIVVTAPIPDYPPMLFRYKGKIHKVKKADGPERIEREWWLENGLHRDYYCLEDEEGARFWIFRLGHYNDDKPEWFVHGFFA</sequence>
<keyword evidence="2" id="KW-0227">DNA damage</keyword>
<dbReference type="PANTHER" id="PTHR35369">
    <property type="entry name" value="BLR3025 PROTEIN-RELATED"/>
    <property type="match status" value="1"/>
</dbReference>
<dbReference type="InterPro" id="IPR050356">
    <property type="entry name" value="SulA_CellDiv_inhibitor"/>
</dbReference>
<dbReference type="InterPro" id="IPR043502">
    <property type="entry name" value="DNA/RNA_pol_sf"/>
</dbReference>
<evidence type="ECO:0000313" key="5">
    <source>
        <dbReference type="Proteomes" id="UP000294850"/>
    </source>
</evidence>
<comment type="caution">
    <text evidence="4">The sequence shown here is derived from an EMBL/GenBank/DDBJ whole genome shotgun (WGS) entry which is preliminary data.</text>
</comment>
<dbReference type="PANTHER" id="PTHR35369:SF2">
    <property type="entry name" value="BLR3025 PROTEIN"/>
    <property type="match status" value="1"/>
</dbReference>
<feature type="domain" description="UmuC" evidence="3">
    <location>
        <begin position="19"/>
        <end position="152"/>
    </location>
</feature>
<organism evidence="4 5">
    <name type="scientific">Dyadobacter psychrotolerans</name>
    <dbReference type="NCBI Taxonomy" id="2541721"/>
    <lineage>
        <taxon>Bacteria</taxon>
        <taxon>Pseudomonadati</taxon>
        <taxon>Bacteroidota</taxon>
        <taxon>Cytophagia</taxon>
        <taxon>Cytophagales</taxon>
        <taxon>Spirosomataceae</taxon>
        <taxon>Dyadobacter</taxon>
    </lineage>
</organism>
<protein>
    <submittedName>
        <fullName evidence="4">DNA polymerase Y family protein</fullName>
    </submittedName>
</protein>
<dbReference type="Proteomes" id="UP000294850">
    <property type="component" value="Unassembled WGS sequence"/>
</dbReference>
<evidence type="ECO:0000259" key="3">
    <source>
        <dbReference type="Pfam" id="PF00817"/>
    </source>
</evidence>
<dbReference type="InterPro" id="IPR043128">
    <property type="entry name" value="Rev_trsase/Diguanyl_cyclase"/>
</dbReference>
<evidence type="ECO:0000256" key="1">
    <source>
        <dbReference type="ARBA" id="ARBA00010945"/>
    </source>
</evidence>
<dbReference type="RefSeq" id="WP_131957247.1">
    <property type="nucleotide sequence ID" value="NZ_SMFL01000002.1"/>
</dbReference>
<dbReference type="SUPFAM" id="SSF56672">
    <property type="entry name" value="DNA/RNA polymerases"/>
    <property type="match status" value="1"/>
</dbReference>
<dbReference type="Gene3D" id="3.30.70.270">
    <property type="match status" value="1"/>
</dbReference>
<dbReference type="Pfam" id="PF00817">
    <property type="entry name" value="IMS"/>
    <property type="match status" value="1"/>
</dbReference>
<evidence type="ECO:0000313" key="4">
    <source>
        <dbReference type="EMBL" id="TDE17386.1"/>
    </source>
</evidence>
<dbReference type="InterPro" id="IPR001126">
    <property type="entry name" value="UmuC"/>
</dbReference>
<gene>
    <name evidence="4" type="ORF">E0F88_05705</name>
</gene>
<proteinExistence type="inferred from homology"/>
<dbReference type="CDD" id="cd03468">
    <property type="entry name" value="PolY_like"/>
    <property type="match status" value="1"/>
</dbReference>
<dbReference type="Gene3D" id="3.40.1170.60">
    <property type="match status" value="1"/>
</dbReference>
<dbReference type="OrthoDB" id="625722at2"/>
<dbReference type="AlphaFoldDB" id="A0A4R5DSD7"/>